<feature type="compositionally biased region" description="Basic residues" evidence="1">
    <location>
        <begin position="551"/>
        <end position="569"/>
    </location>
</feature>
<comment type="caution">
    <text evidence="4">The sequence shown here is derived from an EMBL/GenBank/DDBJ whole genome shotgun (WGS) entry which is preliminary data.</text>
</comment>
<feature type="transmembrane region" description="Helical" evidence="2">
    <location>
        <begin position="86"/>
        <end position="105"/>
    </location>
</feature>
<accession>A0ABP0ICE5</accession>
<dbReference type="EMBL" id="CAXAMN010001914">
    <property type="protein sequence ID" value="CAK8996900.1"/>
    <property type="molecule type" value="Genomic_DNA"/>
</dbReference>
<feature type="transmembrane region" description="Helical" evidence="2">
    <location>
        <begin position="235"/>
        <end position="257"/>
    </location>
</feature>
<evidence type="ECO:0000313" key="5">
    <source>
        <dbReference type="Proteomes" id="UP001642484"/>
    </source>
</evidence>
<feature type="region of interest" description="Disordered" evidence="1">
    <location>
        <begin position="546"/>
        <end position="604"/>
    </location>
</feature>
<name>A0ABP0ICE5_9DINO</name>
<protein>
    <recommendedName>
        <fullName evidence="6">RGS domain-containing protein</fullName>
    </recommendedName>
</protein>
<evidence type="ECO:0008006" key="6">
    <source>
        <dbReference type="Google" id="ProtNLM"/>
    </source>
</evidence>
<feature type="transmembrane region" description="Helical" evidence="2">
    <location>
        <begin position="23"/>
        <end position="43"/>
    </location>
</feature>
<dbReference type="Proteomes" id="UP001642484">
    <property type="component" value="Unassembled WGS sequence"/>
</dbReference>
<keyword evidence="2" id="KW-0812">Transmembrane</keyword>
<feature type="region of interest" description="Disordered" evidence="1">
    <location>
        <begin position="417"/>
        <end position="440"/>
    </location>
</feature>
<feature type="transmembrane region" description="Helical" evidence="2">
    <location>
        <begin position="157"/>
        <end position="175"/>
    </location>
</feature>
<keyword evidence="5" id="KW-1185">Reference proteome</keyword>
<organism evidence="4 5">
    <name type="scientific">Durusdinium trenchii</name>
    <dbReference type="NCBI Taxonomy" id="1381693"/>
    <lineage>
        <taxon>Eukaryota</taxon>
        <taxon>Sar</taxon>
        <taxon>Alveolata</taxon>
        <taxon>Dinophyceae</taxon>
        <taxon>Suessiales</taxon>
        <taxon>Symbiodiniaceae</taxon>
        <taxon>Durusdinium</taxon>
    </lineage>
</organism>
<evidence type="ECO:0000313" key="3">
    <source>
        <dbReference type="EMBL" id="CAK8996900.1"/>
    </source>
</evidence>
<reference evidence="4 5" key="1">
    <citation type="submission" date="2024-02" db="EMBL/GenBank/DDBJ databases">
        <authorList>
            <person name="Chen Y."/>
            <person name="Shah S."/>
            <person name="Dougan E. K."/>
            <person name="Thang M."/>
            <person name="Chan C."/>
        </authorList>
    </citation>
    <scope>NUCLEOTIDE SEQUENCE [LARGE SCALE GENOMIC DNA]</scope>
</reference>
<feature type="transmembrane region" description="Helical" evidence="2">
    <location>
        <begin position="195"/>
        <end position="215"/>
    </location>
</feature>
<gene>
    <name evidence="3" type="ORF">CCMP2556_LOCUS4648</name>
    <name evidence="4" type="ORF">CCMP2556_LOCUS5988</name>
</gene>
<feature type="transmembrane region" description="Helical" evidence="2">
    <location>
        <begin position="125"/>
        <end position="145"/>
    </location>
</feature>
<keyword evidence="2" id="KW-1133">Transmembrane helix</keyword>
<dbReference type="EMBL" id="CAXAMN010002559">
    <property type="protein sequence ID" value="CAK9000241.1"/>
    <property type="molecule type" value="Genomic_DNA"/>
</dbReference>
<evidence type="ECO:0000256" key="1">
    <source>
        <dbReference type="SAM" id="MobiDB-lite"/>
    </source>
</evidence>
<evidence type="ECO:0000256" key="2">
    <source>
        <dbReference type="SAM" id="Phobius"/>
    </source>
</evidence>
<evidence type="ECO:0000313" key="4">
    <source>
        <dbReference type="EMBL" id="CAK9000241.1"/>
    </source>
</evidence>
<proteinExistence type="predicted"/>
<sequence>MDLDQVLLALVDGTWRQPAGETVMNMALTFQGVLGAYLILGIVNKQFLQSIVNHFSFWYHQLRRYQPLQLQEHAKGKLVGKLRKKIALYALSFALWALGFFFTLYLMSMLAQIEQPINETLYGDIVTIASMLLAEVVGLVLLFWMRRGKASDFHMDLGMGLMLMCIAVTCSPRVLHARLIQMAVISAGIVRISLLPLATTFLSAASSNILLSLAIRLRLGMQLMLSPGGDKLVEWYEQLAILELVILVLCLCLWQTLQMAMGMNADLQLETEDLRAEGSACASLLSTVCDAHFFLDAQLRFERDEKRGLSSILVETNAPAGTPFVNFLAQVEDKERFTNVARQAMLDQSTLAQVMHCGIRDGIGNVVPVQVFHIALFDSFLSSRHLVGLREFGDANHWGERDEVPELRWSKWSGYSRRASDQSSDSESDHSSLESSSSIDLDNDNKECRLVFEPIDMEVLSATEFLIECVGRTVAEGLTFMDLVHNDEKNNCRAEIMEHVNEFMATDLETTQFVISFQMLLRFGTCYTTWRCRLAKVEEGQKLVSHAQMIRMKKPRKGSKASRTSKKSQRTTSDHGEDSHSGQLRPTLYGKGKGLSSTPRRDSL</sequence>
<keyword evidence="2" id="KW-0472">Membrane</keyword>